<dbReference type="InterPro" id="IPR036615">
    <property type="entry name" value="Mur_ligase_C_dom_sf"/>
</dbReference>
<dbReference type="Pfam" id="PF01225">
    <property type="entry name" value="Mur_ligase"/>
    <property type="match status" value="1"/>
</dbReference>
<keyword evidence="4 10" id="KW-0547">Nucleotide-binding</keyword>
<dbReference type="NCBIfam" id="TIGR01143">
    <property type="entry name" value="murF"/>
    <property type="match status" value="1"/>
</dbReference>
<dbReference type="GO" id="GO:0008360">
    <property type="term" value="P:regulation of cell shape"/>
    <property type="evidence" value="ECO:0007669"/>
    <property type="project" value="UniProtKB-KW"/>
</dbReference>
<comment type="function">
    <text evidence="10">Involved in cell wall formation. Catalyzes the final step in the synthesis of UDP-N-acetylmuramoyl-pentapeptide, the precursor of murein.</text>
</comment>
<comment type="caution">
    <text evidence="14">The sequence shown here is derived from an EMBL/GenBank/DDBJ whole genome shotgun (WGS) entry which is preliminary data.</text>
</comment>
<keyword evidence="1 10" id="KW-0963">Cytoplasm</keyword>
<keyword evidence="6 10" id="KW-0133">Cell shape</keyword>
<dbReference type="Pfam" id="PF08245">
    <property type="entry name" value="Mur_ligase_M"/>
    <property type="match status" value="1"/>
</dbReference>
<evidence type="ECO:0000259" key="13">
    <source>
        <dbReference type="Pfam" id="PF08245"/>
    </source>
</evidence>
<dbReference type="AlphaFoldDB" id="A0A2T4PXS0"/>
<comment type="similarity">
    <text evidence="10">Belongs to the MurCDEF family. MurF subfamily.</text>
</comment>
<keyword evidence="5 10" id="KW-0067">ATP-binding</keyword>
<dbReference type="SUPFAM" id="SSF63418">
    <property type="entry name" value="MurE/MurF N-terminal domain"/>
    <property type="match status" value="1"/>
</dbReference>
<keyword evidence="2 10" id="KW-0436">Ligase</keyword>
<evidence type="ECO:0000259" key="12">
    <source>
        <dbReference type="Pfam" id="PF02875"/>
    </source>
</evidence>
<evidence type="ECO:0000256" key="6">
    <source>
        <dbReference type="ARBA" id="ARBA00022960"/>
    </source>
</evidence>
<dbReference type="InterPro" id="IPR013221">
    <property type="entry name" value="Mur_ligase_cen"/>
</dbReference>
<evidence type="ECO:0000313" key="14">
    <source>
        <dbReference type="EMBL" id="PTI49662.1"/>
    </source>
</evidence>
<dbReference type="EC" id="6.3.2.10" evidence="10"/>
<gene>
    <name evidence="10" type="primary">murF</name>
    <name evidence="14" type="ORF">BU085_11585</name>
</gene>
<dbReference type="GO" id="GO:0071555">
    <property type="term" value="P:cell wall organization"/>
    <property type="evidence" value="ECO:0007669"/>
    <property type="project" value="UniProtKB-KW"/>
</dbReference>
<dbReference type="EMBL" id="PZEV01000056">
    <property type="protein sequence ID" value="PTI49662.1"/>
    <property type="molecule type" value="Genomic_DNA"/>
</dbReference>
<dbReference type="InterPro" id="IPR036565">
    <property type="entry name" value="Mur-like_cat_sf"/>
</dbReference>
<feature type="domain" description="Mur ligase central" evidence="13">
    <location>
        <begin position="111"/>
        <end position="295"/>
    </location>
</feature>
<evidence type="ECO:0000256" key="10">
    <source>
        <dbReference type="HAMAP-Rule" id="MF_02019"/>
    </source>
</evidence>
<dbReference type="GO" id="GO:0047480">
    <property type="term" value="F:UDP-N-acetylmuramoyl-tripeptide-D-alanyl-D-alanine ligase activity"/>
    <property type="evidence" value="ECO:0007669"/>
    <property type="project" value="UniProtKB-UniRule"/>
</dbReference>
<organism evidence="14 15">
    <name type="scientific">Staphylococcus warneri</name>
    <dbReference type="NCBI Taxonomy" id="1292"/>
    <lineage>
        <taxon>Bacteria</taxon>
        <taxon>Bacillati</taxon>
        <taxon>Bacillota</taxon>
        <taxon>Bacilli</taxon>
        <taxon>Bacillales</taxon>
        <taxon>Staphylococcaceae</taxon>
        <taxon>Staphylococcus</taxon>
    </lineage>
</organism>
<dbReference type="InterPro" id="IPR005863">
    <property type="entry name" value="UDP-N-AcMur_synth"/>
</dbReference>
<evidence type="ECO:0000256" key="7">
    <source>
        <dbReference type="ARBA" id="ARBA00022984"/>
    </source>
</evidence>
<dbReference type="HAMAP" id="MF_02019">
    <property type="entry name" value="MurF"/>
    <property type="match status" value="1"/>
</dbReference>
<evidence type="ECO:0000256" key="2">
    <source>
        <dbReference type="ARBA" id="ARBA00022598"/>
    </source>
</evidence>
<keyword evidence="8 10" id="KW-0131">Cell cycle</keyword>
<dbReference type="Pfam" id="PF02875">
    <property type="entry name" value="Mur_ligase_C"/>
    <property type="match status" value="1"/>
</dbReference>
<evidence type="ECO:0000256" key="9">
    <source>
        <dbReference type="ARBA" id="ARBA00023316"/>
    </source>
</evidence>
<accession>A0A2T4PXS0</accession>
<sequence>MINVTLKQIKAWIDCEIDEQYLHQSIQGVTIDSRAIKKDMLFIPFKGENVDGHRFVEQALKDGAGASFYQKDVSLPKDIEGPIIWVDDTLQALQDLAKAYLKYVNPKVIAVTGSNGKTTTKDMIECVLNTEFNVKKTQGNYNNEIGMPLTILDLDKNTDISILEMGMSGFHEIELLSTIAEPDIAVITNIGESHMQDLGSREGIAQAKSEITIGLKSNGTFIYDGDEPLLKPHVEQIKEAKCISIGLEQGNSLVCSVNDQVETEGIAFTINHQQEYELPILGIHNMKNAAIAIAVGQELGLSYKTIQHNIKRVKLTGMRMERHETEQQVTVINDAYNASPTSMKAAIDTLSNMNGRKIIVLGDVLELGDNSQRMHEEVGTYLQNKHIDQLITFGSEATFIHNTGKSYVDEAHHFNDKEKLISYMTHIVQPDDNVLIKGSRGMKLEEVVDALIK</sequence>
<evidence type="ECO:0000259" key="11">
    <source>
        <dbReference type="Pfam" id="PF01225"/>
    </source>
</evidence>
<dbReference type="UniPathway" id="UPA00219"/>
<feature type="binding site" evidence="10">
    <location>
        <begin position="113"/>
        <end position="119"/>
    </location>
    <ligand>
        <name>ATP</name>
        <dbReference type="ChEBI" id="CHEBI:30616"/>
    </ligand>
</feature>
<evidence type="ECO:0000256" key="3">
    <source>
        <dbReference type="ARBA" id="ARBA00022618"/>
    </source>
</evidence>
<dbReference type="SUPFAM" id="SSF53623">
    <property type="entry name" value="MurD-like peptide ligases, catalytic domain"/>
    <property type="match status" value="1"/>
</dbReference>
<evidence type="ECO:0000256" key="4">
    <source>
        <dbReference type="ARBA" id="ARBA00022741"/>
    </source>
</evidence>
<comment type="catalytic activity">
    <reaction evidence="10">
        <text>UDP-N-acetyl-alpha-D-muramoyl-L-alanyl-gamma-D-glutamyl-L-lysine + D-alanyl-D-alanine + ATP = UDP-N-acetyl-alpha-D-muramoyl-L-alanyl-gamma-D-glutamyl-L-lysyl-D-alanyl-D-alanine + ADP + phosphate + H(+)</text>
        <dbReference type="Rhea" id="RHEA:16085"/>
        <dbReference type="ChEBI" id="CHEBI:15378"/>
        <dbReference type="ChEBI" id="CHEBI:30616"/>
        <dbReference type="ChEBI" id="CHEBI:43474"/>
        <dbReference type="ChEBI" id="CHEBI:57822"/>
        <dbReference type="ChEBI" id="CHEBI:70758"/>
        <dbReference type="ChEBI" id="CHEBI:83903"/>
        <dbReference type="ChEBI" id="CHEBI:456216"/>
        <dbReference type="EC" id="6.3.2.10"/>
    </reaction>
</comment>
<dbReference type="InterPro" id="IPR035911">
    <property type="entry name" value="MurE/MurF_N"/>
</dbReference>
<dbReference type="Gene3D" id="3.40.1390.10">
    <property type="entry name" value="MurE/MurF, N-terminal domain"/>
    <property type="match status" value="1"/>
</dbReference>
<protein>
    <recommendedName>
        <fullName evidence="10">UDP-N-acetylmuramoyl-tripeptide--D-alanyl-D-alanine ligase</fullName>
        <ecNumber evidence="10">6.3.2.10</ecNumber>
    </recommendedName>
    <alternativeName>
        <fullName evidence="10">D-alanyl-D-alanine-adding enzyme</fullName>
    </alternativeName>
</protein>
<feature type="domain" description="Mur ligase C-terminal" evidence="12">
    <location>
        <begin position="318"/>
        <end position="440"/>
    </location>
</feature>
<dbReference type="Gene3D" id="3.90.190.20">
    <property type="entry name" value="Mur ligase, C-terminal domain"/>
    <property type="match status" value="1"/>
</dbReference>
<reference evidence="14 15" key="1">
    <citation type="journal article" date="2016" name="Front. Microbiol.">
        <title>Comprehensive Phylogenetic Analysis of Bovine Non-aureus Staphylococci Species Based on Whole-Genome Sequencing.</title>
        <authorList>
            <person name="Naushad S."/>
            <person name="Barkema H.W."/>
            <person name="Luby C."/>
            <person name="Condas L.A."/>
            <person name="Nobrega D.B."/>
            <person name="Carson D.A."/>
            <person name="De Buck J."/>
        </authorList>
    </citation>
    <scope>NUCLEOTIDE SEQUENCE [LARGE SCALE GENOMIC DNA]</scope>
    <source>
        <strain evidence="14 15">SNUC 2993</strain>
    </source>
</reference>
<dbReference type="PANTHER" id="PTHR43024">
    <property type="entry name" value="UDP-N-ACETYLMURAMOYL-TRIPEPTIDE--D-ALANYL-D-ALANINE LIGASE"/>
    <property type="match status" value="1"/>
</dbReference>
<dbReference type="GO" id="GO:0005737">
    <property type="term" value="C:cytoplasm"/>
    <property type="evidence" value="ECO:0007669"/>
    <property type="project" value="UniProtKB-SubCell"/>
</dbReference>
<dbReference type="Gene3D" id="3.40.1190.10">
    <property type="entry name" value="Mur-like, catalytic domain"/>
    <property type="match status" value="1"/>
</dbReference>
<evidence type="ECO:0000256" key="8">
    <source>
        <dbReference type="ARBA" id="ARBA00023306"/>
    </source>
</evidence>
<name>A0A2T4PXS0_STAWA</name>
<comment type="subcellular location">
    <subcellularLocation>
        <location evidence="10">Cytoplasm</location>
    </subcellularLocation>
</comment>
<comment type="pathway">
    <text evidence="10">Cell wall biogenesis; peptidoglycan biosynthesis.</text>
</comment>
<dbReference type="GO" id="GO:0051301">
    <property type="term" value="P:cell division"/>
    <property type="evidence" value="ECO:0007669"/>
    <property type="project" value="UniProtKB-KW"/>
</dbReference>
<keyword evidence="3 10" id="KW-0132">Cell division</keyword>
<evidence type="ECO:0000256" key="1">
    <source>
        <dbReference type="ARBA" id="ARBA00022490"/>
    </source>
</evidence>
<dbReference type="STRING" id="1194526.A284_04060"/>
<feature type="domain" description="Mur ligase N-terminal catalytic" evidence="11">
    <location>
        <begin position="26"/>
        <end position="100"/>
    </location>
</feature>
<dbReference type="InterPro" id="IPR051046">
    <property type="entry name" value="MurCDEF_CellWall_CoF430Synth"/>
</dbReference>
<dbReference type="InterPro" id="IPR004101">
    <property type="entry name" value="Mur_ligase_C"/>
</dbReference>
<evidence type="ECO:0000256" key="5">
    <source>
        <dbReference type="ARBA" id="ARBA00022840"/>
    </source>
</evidence>
<evidence type="ECO:0000313" key="15">
    <source>
        <dbReference type="Proteomes" id="UP000240717"/>
    </source>
</evidence>
<proteinExistence type="inferred from homology"/>
<keyword evidence="7 10" id="KW-0573">Peptidoglycan synthesis</keyword>
<dbReference type="RefSeq" id="WP_049425346.1">
    <property type="nucleotide sequence ID" value="NZ_JALCYJ010000006.1"/>
</dbReference>
<keyword evidence="9 10" id="KW-0961">Cell wall biogenesis/degradation</keyword>
<dbReference type="Proteomes" id="UP000240717">
    <property type="component" value="Unassembled WGS sequence"/>
</dbReference>
<dbReference type="SUPFAM" id="SSF53244">
    <property type="entry name" value="MurD-like peptide ligases, peptide-binding domain"/>
    <property type="match status" value="1"/>
</dbReference>
<dbReference type="PANTHER" id="PTHR43024:SF1">
    <property type="entry name" value="UDP-N-ACETYLMURAMOYL-TRIPEPTIDE--D-ALANYL-D-ALANINE LIGASE"/>
    <property type="match status" value="1"/>
</dbReference>
<dbReference type="GO" id="GO:0009252">
    <property type="term" value="P:peptidoglycan biosynthetic process"/>
    <property type="evidence" value="ECO:0007669"/>
    <property type="project" value="UniProtKB-UniRule"/>
</dbReference>
<dbReference type="InterPro" id="IPR000713">
    <property type="entry name" value="Mur_ligase_N"/>
</dbReference>
<dbReference type="GO" id="GO:0005524">
    <property type="term" value="F:ATP binding"/>
    <property type="evidence" value="ECO:0007669"/>
    <property type="project" value="UniProtKB-UniRule"/>
</dbReference>